<evidence type="ECO:0000313" key="3">
    <source>
        <dbReference type="Proteomes" id="UP000672011"/>
    </source>
</evidence>
<organism evidence="2 3">
    <name type="scientific">Faecalibacter bovis</name>
    <dbReference type="NCBI Taxonomy" id="2898187"/>
    <lineage>
        <taxon>Bacteria</taxon>
        <taxon>Pseudomonadati</taxon>
        <taxon>Bacteroidota</taxon>
        <taxon>Flavobacteriia</taxon>
        <taxon>Flavobacteriales</taxon>
        <taxon>Weeksellaceae</taxon>
        <taxon>Faecalibacter</taxon>
    </lineage>
</organism>
<evidence type="ECO:0000313" key="2">
    <source>
        <dbReference type="EMBL" id="QTV05436.1"/>
    </source>
</evidence>
<evidence type="ECO:0000256" key="1">
    <source>
        <dbReference type="SAM" id="MobiDB-lite"/>
    </source>
</evidence>
<name>A0ABX7XBZ8_9FLAO</name>
<dbReference type="RefSeq" id="WP_230476078.1">
    <property type="nucleotide sequence ID" value="NZ_CP072842.1"/>
</dbReference>
<feature type="region of interest" description="Disordered" evidence="1">
    <location>
        <begin position="237"/>
        <end position="270"/>
    </location>
</feature>
<accession>A0ABX7XBZ8</accession>
<gene>
    <name evidence="2" type="ORF">J9309_11775</name>
</gene>
<dbReference type="EMBL" id="CP072842">
    <property type="protein sequence ID" value="QTV05436.1"/>
    <property type="molecule type" value="Genomic_DNA"/>
</dbReference>
<feature type="compositionally biased region" description="Basic residues" evidence="1">
    <location>
        <begin position="242"/>
        <end position="263"/>
    </location>
</feature>
<sequence length="312" mass="36565">MSSIHNYYITSQLFQLIEERVASVEVEKKLRPIAVMFVRLFDDIDFNISNELVAEALEKLIFFVHKDGITSTVEFSQVEKFFTDEDDQLFLIVKGETYQVVEPAEVDEDENFEEEAEGVKYEENAEISLDDEESYIVVDGDEIIEEYELNEEITLDDEDSYLVMEDEEEEVDDNNEGLAFTIRPIILDNAHAELITLAATTDLDELLEEQIDDLPAFKEILDQLEVIRKEVKKKEKEDKKSKKDKKKKKKSKKKKDKNKKDKKSNKDDKKKDLTAKIAKKLHNYVIEKELEQQLLIEFVDLKKQIDYIVIQY</sequence>
<reference evidence="2 3" key="1">
    <citation type="journal article" date="2021" name="Int. J. Syst. Evol. Microbiol.">
        <title>Faecalibacter bovis sp. nov., isolated from cow faeces.</title>
        <authorList>
            <person name="Li F."/>
            <person name="Zhao W."/>
            <person name="Hong Q."/>
            <person name="Shao Q."/>
            <person name="Song J."/>
            <person name="Yang S."/>
        </authorList>
    </citation>
    <scope>NUCLEOTIDE SEQUENCE [LARGE SCALE GENOMIC DNA]</scope>
    <source>
        <strain evidence="2 3">ZY171143</strain>
    </source>
</reference>
<reference evidence="3" key="2">
    <citation type="submission" date="2021-04" db="EMBL/GenBank/DDBJ databases">
        <title>Taxonomy of Flavobacteriaceae bacterium ZY171143.</title>
        <authorList>
            <person name="Li F."/>
        </authorList>
    </citation>
    <scope>NUCLEOTIDE SEQUENCE [LARGE SCALE GENOMIC DNA]</scope>
    <source>
        <strain evidence="3">ZY171143</strain>
    </source>
</reference>
<proteinExistence type="predicted"/>
<protein>
    <submittedName>
        <fullName evidence="2">Uncharacterized protein</fullName>
    </submittedName>
</protein>
<dbReference type="Proteomes" id="UP000672011">
    <property type="component" value="Chromosome"/>
</dbReference>
<keyword evidence="3" id="KW-1185">Reference proteome</keyword>